<accession>A0AAW2LTU9</accession>
<proteinExistence type="predicted"/>
<protein>
    <submittedName>
        <fullName evidence="1">Uncharacterized protein</fullName>
    </submittedName>
</protein>
<dbReference type="AlphaFoldDB" id="A0AAW2LTU9"/>
<organism evidence="1">
    <name type="scientific">Sesamum angustifolium</name>
    <dbReference type="NCBI Taxonomy" id="2727405"/>
    <lineage>
        <taxon>Eukaryota</taxon>
        <taxon>Viridiplantae</taxon>
        <taxon>Streptophyta</taxon>
        <taxon>Embryophyta</taxon>
        <taxon>Tracheophyta</taxon>
        <taxon>Spermatophyta</taxon>
        <taxon>Magnoliopsida</taxon>
        <taxon>eudicotyledons</taxon>
        <taxon>Gunneridae</taxon>
        <taxon>Pentapetalae</taxon>
        <taxon>asterids</taxon>
        <taxon>lamiids</taxon>
        <taxon>Lamiales</taxon>
        <taxon>Pedaliaceae</taxon>
        <taxon>Sesamum</taxon>
    </lineage>
</organism>
<name>A0AAW2LTU9_9LAMI</name>
<comment type="caution">
    <text evidence="1">The sequence shown here is derived from an EMBL/GenBank/DDBJ whole genome shotgun (WGS) entry which is preliminary data.</text>
</comment>
<reference evidence="1" key="2">
    <citation type="journal article" date="2024" name="Plant">
        <title>Genomic evolution and insights into agronomic trait innovations of Sesamum species.</title>
        <authorList>
            <person name="Miao H."/>
            <person name="Wang L."/>
            <person name="Qu L."/>
            <person name="Liu H."/>
            <person name="Sun Y."/>
            <person name="Le M."/>
            <person name="Wang Q."/>
            <person name="Wei S."/>
            <person name="Zheng Y."/>
            <person name="Lin W."/>
            <person name="Duan Y."/>
            <person name="Cao H."/>
            <person name="Xiong S."/>
            <person name="Wang X."/>
            <person name="Wei L."/>
            <person name="Li C."/>
            <person name="Ma Q."/>
            <person name="Ju M."/>
            <person name="Zhao R."/>
            <person name="Li G."/>
            <person name="Mu C."/>
            <person name="Tian Q."/>
            <person name="Mei H."/>
            <person name="Zhang T."/>
            <person name="Gao T."/>
            <person name="Zhang H."/>
        </authorList>
    </citation>
    <scope>NUCLEOTIDE SEQUENCE</scope>
    <source>
        <strain evidence="1">G01</strain>
    </source>
</reference>
<reference evidence="1" key="1">
    <citation type="submission" date="2020-06" db="EMBL/GenBank/DDBJ databases">
        <authorList>
            <person name="Li T."/>
            <person name="Hu X."/>
            <person name="Zhang T."/>
            <person name="Song X."/>
            <person name="Zhang H."/>
            <person name="Dai N."/>
            <person name="Sheng W."/>
            <person name="Hou X."/>
            <person name="Wei L."/>
        </authorList>
    </citation>
    <scope>NUCLEOTIDE SEQUENCE</scope>
    <source>
        <strain evidence="1">G01</strain>
        <tissue evidence="1">Leaf</tissue>
    </source>
</reference>
<evidence type="ECO:0000313" key="1">
    <source>
        <dbReference type="EMBL" id="KAL0322529.1"/>
    </source>
</evidence>
<dbReference type="EMBL" id="JACGWK010000012">
    <property type="protein sequence ID" value="KAL0322529.1"/>
    <property type="molecule type" value="Genomic_DNA"/>
</dbReference>
<sequence length="62" mass="7344">MMKTCAEDVLGEHWTCNRCCERMQSTVMPRRSENAPCHRGMCRQVPRLWVRHMAVLLVRADR</sequence>
<gene>
    <name evidence="1" type="ORF">Sangu_1872200</name>
</gene>